<keyword evidence="1" id="KW-0812">Transmembrane</keyword>
<protein>
    <recommendedName>
        <fullName evidence="2">DUF5671 domain-containing protein</fullName>
    </recommendedName>
</protein>
<dbReference type="Pfam" id="PF18920">
    <property type="entry name" value="DUF5671"/>
    <property type="match status" value="1"/>
</dbReference>
<feature type="transmembrane region" description="Helical" evidence="1">
    <location>
        <begin position="105"/>
        <end position="124"/>
    </location>
</feature>
<reference evidence="3 4" key="1">
    <citation type="journal article" date="2016" name="Nat. Commun.">
        <title>Thousands of microbial genomes shed light on interconnected biogeochemical processes in an aquifer system.</title>
        <authorList>
            <person name="Anantharaman K."/>
            <person name="Brown C.T."/>
            <person name="Hug L.A."/>
            <person name="Sharon I."/>
            <person name="Castelle C.J."/>
            <person name="Probst A.J."/>
            <person name="Thomas B.C."/>
            <person name="Singh A."/>
            <person name="Wilkins M.J."/>
            <person name="Karaoz U."/>
            <person name="Brodie E.L."/>
            <person name="Williams K.H."/>
            <person name="Hubbard S.S."/>
            <person name="Banfield J.F."/>
        </authorList>
    </citation>
    <scope>NUCLEOTIDE SEQUENCE [LARGE SCALE GENOMIC DNA]</scope>
</reference>
<proteinExistence type="predicted"/>
<evidence type="ECO:0000256" key="1">
    <source>
        <dbReference type="SAM" id="Phobius"/>
    </source>
</evidence>
<keyword evidence="1" id="KW-1133">Transmembrane helix</keyword>
<sequence>MNQELNLFVRESLGKNQSRASIREALLSAGWQESEIAKALHSFAEVDFPLPVPRKKPYLAAREAFLYLVSFITLYISAVSFGVLLFSFIDIWFPDVLHPAFGREVSTNAIASLIVAFPIFILVTRRLRQAASQDPERKESLVRKWLTYLTLVVAAAVLIGDLIAILASLLSGEITVRFLLKALTVLGVAGAIFGFYLTSLQKEEKETVP</sequence>
<evidence type="ECO:0000313" key="3">
    <source>
        <dbReference type="EMBL" id="OHA65860.1"/>
    </source>
</evidence>
<name>A0A1G2QZ55_9BACT</name>
<comment type="caution">
    <text evidence="3">The sequence shown here is derived from an EMBL/GenBank/DDBJ whole genome shotgun (WGS) entry which is preliminary data.</text>
</comment>
<feature type="transmembrane region" description="Helical" evidence="1">
    <location>
        <begin position="64"/>
        <end position="93"/>
    </location>
</feature>
<feature type="transmembrane region" description="Helical" evidence="1">
    <location>
        <begin position="145"/>
        <end position="166"/>
    </location>
</feature>
<evidence type="ECO:0000259" key="2">
    <source>
        <dbReference type="Pfam" id="PF18920"/>
    </source>
</evidence>
<dbReference type="AlphaFoldDB" id="A0A1G2QZ55"/>
<feature type="domain" description="DUF5671" evidence="2">
    <location>
        <begin position="63"/>
        <end position="194"/>
    </location>
</feature>
<feature type="transmembrane region" description="Helical" evidence="1">
    <location>
        <begin position="178"/>
        <end position="197"/>
    </location>
</feature>
<dbReference type="Proteomes" id="UP000178065">
    <property type="component" value="Unassembled WGS sequence"/>
</dbReference>
<gene>
    <name evidence="3" type="ORF">A2672_02745</name>
</gene>
<evidence type="ECO:0000313" key="4">
    <source>
        <dbReference type="Proteomes" id="UP000178065"/>
    </source>
</evidence>
<keyword evidence="1" id="KW-0472">Membrane</keyword>
<organism evidence="3 4">
    <name type="scientific">Candidatus Wildermuthbacteria bacterium RIFCSPHIGHO2_01_FULL_49_22b</name>
    <dbReference type="NCBI Taxonomy" id="1802448"/>
    <lineage>
        <taxon>Bacteria</taxon>
        <taxon>Candidatus Wildermuthiibacteriota</taxon>
    </lineage>
</organism>
<dbReference type="STRING" id="1802448.A2672_02745"/>
<accession>A0A1G2QZ55</accession>
<dbReference type="EMBL" id="MHTT01000010">
    <property type="protein sequence ID" value="OHA65860.1"/>
    <property type="molecule type" value="Genomic_DNA"/>
</dbReference>
<dbReference type="InterPro" id="IPR043728">
    <property type="entry name" value="DUF5671"/>
</dbReference>